<evidence type="ECO:0000313" key="2">
    <source>
        <dbReference type="EMBL" id="RDD64315.1"/>
    </source>
</evidence>
<organism evidence="2 3">
    <name type="scientific">Thalassococcus profundi</name>
    <dbReference type="NCBI Taxonomy" id="2282382"/>
    <lineage>
        <taxon>Bacteria</taxon>
        <taxon>Pseudomonadati</taxon>
        <taxon>Pseudomonadota</taxon>
        <taxon>Alphaproteobacteria</taxon>
        <taxon>Rhodobacterales</taxon>
        <taxon>Roseobacteraceae</taxon>
        <taxon>Thalassococcus</taxon>
    </lineage>
</organism>
<proteinExistence type="predicted"/>
<dbReference type="EMBL" id="QPMK01000024">
    <property type="protein sequence ID" value="RDD64315.1"/>
    <property type="molecule type" value="Genomic_DNA"/>
</dbReference>
<dbReference type="PROSITE" id="PS51746">
    <property type="entry name" value="PPM_2"/>
    <property type="match status" value="1"/>
</dbReference>
<dbReference type="SUPFAM" id="SSF81606">
    <property type="entry name" value="PP2C-like"/>
    <property type="match status" value="1"/>
</dbReference>
<dbReference type="OrthoDB" id="9801841at2"/>
<evidence type="ECO:0000313" key="3">
    <source>
        <dbReference type="Proteomes" id="UP000253977"/>
    </source>
</evidence>
<dbReference type="SMART" id="SM00332">
    <property type="entry name" value="PP2Cc"/>
    <property type="match status" value="1"/>
</dbReference>
<keyword evidence="3" id="KW-1185">Reference proteome</keyword>
<dbReference type="PANTHER" id="PTHR13832:SF827">
    <property type="entry name" value="PROTEIN PHOSPHATASE 1L"/>
    <property type="match status" value="1"/>
</dbReference>
<dbReference type="Proteomes" id="UP000253977">
    <property type="component" value="Unassembled WGS sequence"/>
</dbReference>
<evidence type="ECO:0000259" key="1">
    <source>
        <dbReference type="PROSITE" id="PS51746"/>
    </source>
</evidence>
<dbReference type="Gene3D" id="3.60.40.10">
    <property type="entry name" value="PPM-type phosphatase domain"/>
    <property type="match status" value="1"/>
</dbReference>
<comment type="caution">
    <text evidence="2">The sequence shown here is derived from an EMBL/GenBank/DDBJ whole genome shotgun (WGS) entry which is preliminary data.</text>
</comment>
<dbReference type="CDD" id="cd00143">
    <property type="entry name" value="PP2Cc"/>
    <property type="match status" value="1"/>
</dbReference>
<dbReference type="GO" id="GO:0004722">
    <property type="term" value="F:protein serine/threonine phosphatase activity"/>
    <property type="evidence" value="ECO:0007669"/>
    <property type="project" value="InterPro"/>
</dbReference>
<dbReference type="InterPro" id="IPR015655">
    <property type="entry name" value="PP2C"/>
</dbReference>
<protein>
    <submittedName>
        <fullName evidence="2">Serine/threonine-protein phosphatase</fullName>
    </submittedName>
</protein>
<dbReference type="AlphaFoldDB" id="A0A369TIU0"/>
<dbReference type="InterPro" id="IPR001932">
    <property type="entry name" value="PPM-type_phosphatase-like_dom"/>
</dbReference>
<gene>
    <name evidence="2" type="ORF">DU478_20625</name>
</gene>
<dbReference type="InterPro" id="IPR036457">
    <property type="entry name" value="PPM-type-like_dom_sf"/>
</dbReference>
<reference evidence="2 3" key="1">
    <citation type="submission" date="2018-07" db="EMBL/GenBank/DDBJ databases">
        <title>Thalassococcus profundi sp. nov., a marine bacterium isolated from deep seawater of Okinawa Trough.</title>
        <authorList>
            <person name="Yu M."/>
        </authorList>
    </citation>
    <scope>NUCLEOTIDE SEQUENCE [LARGE SCALE GENOMIC DNA]</scope>
    <source>
        <strain evidence="2 3">WRAS1</strain>
    </source>
</reference>
<dbReference type="PANTHER" id="PTHR13832">
    <property type="entry name" value="PROTEIN PHOSPHATASE 2C"/>
    <property type="match status" value="1"/>
</dbReference>
<sequence length="252" mass="26485">MSAPITRVPPIWPMAAPQFHGAGLTHAGLVRERNEDSILTDPSGVLWAVADGMGGYGHGDVASDIVIDRLSQVAEGTLSTHALRSRLIEANSAILAKGGEPGMNQMGSTVVAALIQNSVATIAWAGDCRAYLMRHGALRLLTRDHTVVQEMVEQGLLRDTARESHPESHVVTRAIGFERDVEIDMLQVPLVPGDRLLLCSDGLTACLSDQDIGSYMRAGTTPQGLCNALVAAALEAGAPDNVSAICVFATGG</sequence>
<feature type="domain" description="PPM-type phosphatase" evidence="1">
    <location>
        <begin position="21"/>
        <end position="249"/>
    </location>
</feature>
<dbReference type="Pfam" id="PF13672">
    <property type="entry name" value="PP2C_2"/>
    <property type="match status" value="1"/>
</dbReference>
<accession>A0A369TIU0</accession>
<name>A0A369TIU0_9RHOB</name>
<dbReference type="SMART" id="SM00331">
    <property type="entry name" value="PP2C_SIG"/>
    <property type="match status" value="1"/>
</dbReference>
<dbReference type="RefSeq" id="WP_114512758.1">
    <property type="nucleotide sequence ID" value="NZ_QPMK01000024.1"/>
</dbReference>